<keyword evidence="11" id="KW-1185">Reference proteome</keyword>
<proteinExistence type="inferred from homology"/>
<name>A0A1G9WVY4_9FIRM</name>
<feature type="transmembrane region" description="Helical" evidence="8">
    <location>
        <begin position="68"/>
        <end position="86"/>
    </location>
</feature>
<keyword evidence="5 8" id="KW-0406">Ion transport</keyword>
<keyword evidence="2 8" id="KW-1003">Cell membrane</keyword>
<keyword evidence="3 8" id="KW-0812">Transmembrane</keyword>
<sequence length="190" mass="20152">MSLLTLLVMSIGLAMDAFAVSVSNGMCVAKMRLKQALIFAFAFGLAQGIMPCIGWLAGQVFASYIQQIDHWVALILLSFIGVKMIVETIKELRNPKEECPAGGISAKTIFIQAVATSIDALAVGVSLAAMNVDIIYAAAMIAGVTFVICLAGAYLGKSVGRLLKDKAEIFGGVVLILLGIKIFIEDVFFS</sequence>
<evidence type="ECO:0000256" key="2">
    <source>
        <dbReference type="ARBA" id="ARBA00022475"/>
    </source>
</evidence>
<accession>A0A1G9WVY4</accession>
<keyword evidence="9" id="KW-0732">Signal</keyword>
<evidence type="ECO:0000256" key="6">
    <source>
        <dbReference type="ARBA" id="ARBA00023136"/>
    </source>
</evidence>
<comment type="function">
    <text evidence="8">Probably functions as a manganese efflux pump.</text>
</comment>
<feature type="transmembrane region" description="Helical" evidence="8">
    <location>
        <begin position="167"/>
        <end position="184"/>
    </location>
</feature>
<dbReference type="EMBL" id="FNID01000007">
    <property type="protein sequence ID" value="SDM88610.1"/>
    <property type="molecule type" value="Genomic_DNA"/>
</dbReference>
<keyword evidence="1 8" id="KW-0813">Transport</keyword>
<dbReference type="Pfam" id="PF02659">
    <property type="entry name" value="Mntp"/>
    <property type="match status" value="1"/>
</dbReference>
<organism evidence="10 11">
    <name type="scientific">Acetanaerobacterium elongatum</name>
    <dbReference type="NCBI Taxonomy" id="258515"/>
    <lineage>
        <taxon>Bacteria</taxon>
        <taxon>Bacillati</taxon>
        <taxon>Bacillota</taxon>
        <taxon>Clostridia</taxon>
        <taxon>Eubacteriales</taxon>
        <taxon>Oscillospiraceae</taxon>
        <taxon>Acetanaerobacterium</taxon>
    </lineage>
</organism>
<feature type="transmembrane region" description="Helical" evidence="8">
    <location>
        <begin position="35"/>
        <end position="56"/>
    </location>
</feature>
<evidence type="ECO:0000256" key="1">
    <source>
        <dbReference type="ARBA" id="ARBA00022448"/>
    </source>
</evidence>
<dbReference type="RefSeq" id="WP_092638513.1">
    <property type="nucleotide sequence ID" value="NZ_FNID01000007.1"/>
</dbReference>
<keyword evidence="4 8" id="KW-1133">Transmembrane helix</keyword>
<comment type="caution">
    <text evidence="8">Lacks conserved residue(s) required for the propagation of feature annotation.</text>
</comment>
<evidence type="ECO:0000256" key="7">
    <source>
        <dbReference type="ARBA" id="ARBA00023211"/>
    </source>
</evidence>
<evidence type="ECO:0000313" key="10">
    <source>
        <dbReference type="EMBL" id="SDM88610.1"/>
    </source>
</evidence>
<reference evidence="10 11" key="1">
    <citation type="submission" date="2016-10" db="EMBL/GenBank/DDBJ databases">
        <authorList>
            <person name="de Groot N.N."/>
        </authorList>
    </citation>
    <scope>NUCLEOTIDE SEQUENCE [LARGE SCALE GENOMIC DNA]</scope>
    <source>
        <strain evidence="10 11">CGMCC 1.5012</strain>
    </source>
</reference>
<evidence type="ECO:0000313" key="11">
    <source>
        <dbReference type="Proteomes" id="UP000199182"/>
    </source>
</evidence>
<keyword evidence="6 8" id="KW-0472">Membrane</keyword>
<dbReference type="InterPro" id="IPR022929">
    <property type="entry name" value="Put_MntP"/>
</dbReference>
<dbReference type="GO" id="GO:0005384">
    <property type="term" value="F:manganese ion transmembrane transporter activity"/>
    <property type="evidence" value="ECO:0007669"/>
    <property type="project" value="UniProtKB-UniRule"/>
</dbReference>
<dbReference type="STRING" id="258515.SAMN05192585_10711"/>
<evidence type="ECO:0000256" key="8">
    <source>
        <dbReference type="HAMAP-Rule" id="MF_01521"/>
    </source>
</evidence>
<dbReference type="GO" id="GO:0005886">
    <property type="term" value="C:plasma membrane"/>
    <property type="evidence" value="ECO:0007669"/>
    <property type="project" value="UniProtKB-SubCell"/>
</dbReference>
<protein>
    <recommendedName>
        <fullName evidence="8">Putative manganese efflux pump MntP</fullName>
    </recommendedName>
</protein>
<dbReference type="InterPro" id="IPR003810">
    <property type="entry name" value="Mntp/YtaF"/>
</dbReference>
<evidence type="ECO:0000256" key="9">
    <source>
        <dbReference type="SAM" id="SignalP"/>
    </source>
</evidence>
<dbReference type="OrthoDB" id="9787346at2"/>
<dbReference type="Proteomes" id="UP000199182">
    <property type="component" value="Unassembled WGS sequence"/>
</dbReference>
<keyword evidence="7 8" id="KW-0464">Manganese</keyword>
<evidence type="ECO:0000256" key="3">
    <source>
        <dbReference type="ARBA" id="ARBA00022692"/>
    </source>
</evidence>
<comment type="subcellular location">
    <subcellularLocation>
        <location evidence="8">Cell membrane</location>
        <topology evidence="8">Multi-pass membrane protein</topology>
    </subcellularLocation>
</comment>
<dbReference type="AlphaFoldDB" id="A0A1G9WVY4"/>
<feature type="chain" id="PRO_5011495739" description="Putative manganese efflux pump MntP" evidence="9">
    <location>
        <begin position="20"/>
        <end position="190"/>
    </location>
</feature>
<dbReference type="PANTHER" id="PTHR35529:SF1">
    <property type="entry name" value="MANGANESE EFFLUX PUMP MNTP-RELATED"/>
    <property type="match status" value="1"/>
</dbReference>
<comment type="similarity">
    <text evidence="8">Belongs to the MntP (TC 9.B.29) family.</text>
</comment>
<feature type="signal peptide" evidence="9">
    <location>
        <begin position="1"/>
        <end position="19"/>
    </location>
</feature>
<dbReference type="PANTHER" id="PTHR35529">
    <property type="entry name" value="MANGANESE EFFLUX PUMP MNTP-RELATED"/>
    <property type="match status" value="1"/>
</dbReference>
<gene>
    <name evidence="8" type="primary">mntP</name>
    <name evidence="10" type="ORF">SAMN05192585_10711</name>
</gene>
<feature type="transmembrane region" description="Helical" evidence="8">
    <location>
        <begin position="134"/>
        <end position="155"/>
    </location>
</feature>
<evidence type="ECO:0000256" key="4">
    <source>
        <dbReference type="ARBA" id="ARBA00022989"/>
    </source>
</evidence>
<dbReference type="HAMAP" id="MF_01521">
    <property type="entry name" value="MntP_pump"/>
    <property type="match status" value="1"/>
</dbReference>
<evidence type="ECO:0000256" key="5">
    <source>
        <dbReference type="ARBA" id="ARBA00023065"/>
    </source>
</evidence>